<evidence type="ECO:0000313" key="13">
    <source>
        <dbReference type="EMBL" id="MBM7060767.1"/>
    </source>
</evidence>
<keyword evidence="14" id="KW-1185">Reference proteome</keyword>
<evidence type="ECO:0000313" key="14">
    <source>
        <dbReference type="Proteomes" id="UP000717995"/>
    </source>
</evidence>
<dbReference type="PANTHER" id="PTHR43047">
    <property type="entry name" value="TWO-COMPONENT HISTIDINE PROTEIN KINASE"/>
    <property type="match status" value="1"/>
</dbReference>
<dbReference type="InterPro" id="IPR000700">
    <property type="entry name" value="PAS-assoc_C"/>
</dbReference>
<proteinExistence type="predicted"/>
<dbReference type="SUPFAM" id="SSF55785">
    <property type="entry name" value="PYP-like sensor domain (PAS domain)"/>
    <property type="match status" value="1"/>
</dbReference>
<protein>
    <recommendedName>
        <fullName evidence="2">histidine kinase</fullName>
        <ecNumber evidence="2">2.7.13.3</ecNumber>
    </recommendedName>
</protein>
<reference evidence="13 14" key="1">
    <citation type="submission" date="2021-02" db="EMBL/GenBank/DDBJ databases">
        <authorList>
            <person name="Lee D.-H."/>
        </authorList>
    </citation>
    <scope>NUCLEOTIDE SEQUENCE [LARGE SCALE GENOMIC DNA]</scope>
    <source>
        <strain evidence="13 14">UL073</strain>
    </source>
</reference>
<keyword evidence="4" id="KW-0808">Transferase</keyword>
<dbReference type="CDD" id="cd00130">
    <property type="entry name" value="PAS"/>
    <property type="match status" value="1"/>
</dbReference>
<dbReference type="EMBL" id="JAFEUP010000002">
    <property type="protein sequence ID" value="MBM7060767.1"/>
    <property type="molecule type" value="Genomic_DNA"/>
</dbReference>
<sequence length="591" mass="64468">MSRFILVDSYPIIRRSMRIKLEGAGHEIVGEADNGRDALRLCRETAADLILLDLAIPQLGGLELIRRVKKLNQALKILVYSDGDVGYMAARCMQAGADGFVSKRTEPDELSTALHALLQGRTYFPREALLELDGHVDSSGEGDRQQLSPREFSVLQHLVNGLSNLAIAEQMAISFKTVSTYKVRLLQKLHASSVVELADIARRQGLLADHGEPAAPRESSAGDSLLQQILDVMPFRTYVCDLDGNVLFCNQAFCEFTGLSLEMMRGRHIADVGMISEDRKSLSKERYLEVLRRAEPYMLDLRLDVRGESLMAQHWGVPYRDANGQLLGMICGGVDVTEREVQLRELSDARQQAEAGNRAKTNFLERLGSILYVPLGALGNNLRQLHGEASLSERGQASLERAEAITQGLLRLSTDLGDLVSLERGRLNLEPKATDVGALVGACVQEFEAEAQRRGLALHFDAAAVKIAGVWLDARRFTQILRKLLGNALKYTPQGQVSVALRSESLGKAQVELTLEVIDSGVGIAAEDQSLLFEPFSLIPDQAGIARGDTGLGLALCRRLAEAMGGSLELHSELGAGTRAVVRIVAAEATL</sequence>
<comment type="caution">
    <text evidence="13">The sequence shown here is derived from an EMBL/GenBank/DDBJ whole genome shotgun (WGS) entry which is preliminary data.</text>
</comment>
<dbReference type="SMART" id="SM00387">
    <property type="entry name" value="HATPase_c"/>
    <property type="match status" value="1"/>
</dbReference>
<dbReference type="PROSITE" id="PS50109">
    <property type="entry name" value="HIS_KIN"/>
    <property type="match status" value="1"/>
</dbReference>
<dbReference type="Pfam" id="PF00196">
    <property type="entry name" value="GerE"/>
    <property type="match status" value="1"/>
</dbReference>
<name>A0ABS2ICU0_9GAMM</name>
<dbReference type="SUPFAM" id="SSF46894">
    <property type="entry name" value="C-terminal effector domain of the bipartite response regulators"/>
    <property type="match status" value="1"/>
</dbReference>
<dbReference type="PRINTS" id="PR00344">
    <property type="entry name" value="BCTRLSENSOR"/>
</dbReference>
<evidence type="ECO:0000259" key="11">
    <source>
        <dbReference type="PROSITE" id="PS50112"/>
    </source>
</evidence>
<evidence type="ECO:0000256" key="4">
    <source>
        <dbReference type="ARBA" id="ARBA00022679"/>
    </source>
</evidence>
<evidence type="ECO:0000256" key="7">
    <source>
        <dbReference type="PROSITE-ProRule" id="PRU00169"/>
    </source>
</evidence>
<dbReference type="EC" id="2.7.13.3" evidence="2"/>
<feature type="domain" description="Response regulatory" evidence="10">
    <location>
        <begin position="3"/>
        <end position="118"/>
    </location>
</feature>
<dbReference type="CDD" id="cd06170">
    <property type="entry name" value="LuxR_C_like"/>
    <property type="match status" value="1"/>
</dbReference>
<comment type="catalytic activity">
    <reaction evidence="1">
        <text>ATP + protein L-histidine = ADP + protein N-phospho-L-histidine.</text>
        <dbReference type="EC" id="2.7.13.3"/>
    </reaction>
</comment>
<dbReference type="InterPro" id="IPR035965">
    <property type="entry name" value="PAS-like_dom_sf"/>
</dbReference>
<dbReference type="InterPro" id="IPR058245">
    <property type="entry name" value="NreC/VraR/RcsB-like_REC"/>
</dbReference>
<dbReference type="InterPro" id="IPR036890">
    <property type="entry name" value="HATPase_C_sf"/>
</dbReference>
<dbReference type="PROSITE" id="PS50110">
    <property type="entry name" value="RESPONSE_REGULATORY"/>
    <property type="match status" value="1"/>
</dbReference>
<dbReference type="SMART" id="SM00421">
    <property type="entry name" value="HTH_LUXR"/>
    <property type="match status" value="1"/>
</dbReference>
<dbReference type="InterPro" id="IPR003594">
    <property type="entry name" value="HATPase_dom"/>
</dbReference>
<evidence type="ECO:0000256" key="1">
    <source>
        <dbReference type="ARBA" id="ARBA00000085"/>
    </source>
</evidence>
<dbReference type="InterPro" id="IPR013767">
    <property type="entry name" value="PAS_fold"/>
</dbReference>
<dbReference type="PROSITE" id="PS50043">
    <property type="entry name" value="HTH_LUXR_2"/>
    <property type="match status" value="1"/>
</dbReference>
<dbReference type="CDD" id="cd16922">
    <property type="entry name" value="HATPase_EvgS-ArcB-TorS-like"/>
    <property type="match status" value="1"/>
</dbReference>
<dbReference type="InterPro" id="IPR005467">
    <property type="entry name" value="His_kinase_dom"/>
</dbReference>
<dbReference type="Pfam" id="PF00989">
    <property type="entry name" value="PAS"/>
    <property type="match status" value="1"/>
</dbReference>
<dbReference type="Gene3D" id="3.30.450.20">
    <property type="entry name" value="PAS domain"/>
    <property type="match status" value="1"/>
</dbReference>
<dbReference type="SUPFAM" id="SSF52172">
    <property type="entry name" value="CheY-like"/>
    <property type="match status" value="1"/>
</dbReference>
<dbReference type="NCBIfam" id="TIGR00229">
    <property type="entry name" value="sensory_box"/>
    <property type="match status" value="1"/>
</dbReference>
<dbReference type="PROSITE" id="PS50112">
    <property type="entry name" value="PAS"/>
    <property type="match status" value="1"/>
</dbReference>
<accession>A0ABS2ICU0</accession>
<dbReference type="InterPro" id="IPR011006">
    <property type="entry name" value="CheY-like_superfamily"/>
</dbReference>
<dbReference type="SMART" id="SM00091">
    <property type="entry name" value="PAS"/>
    <property type="match status" value="1"/>
</dbReference>
<dbReference type="Proteomes" id="UP000717995">
    <property type="component" value="Unassembled WGS sequence"/>
</dbReference>
<evidence type="ECO:0000256" key="3">
    <source>
        <dbReference type="ARBA" id="ARBA00022553"/>
    </source>
</evidence>
<feature type="domain" description="PAC" evidence="12">
    <location>
        <begin position="292"/>
        <end position="348"/>
    </location>
</feature>
<dbReference type="PANTHER" id="PTHR43047:SF72">
    <property type="entry name" value="OSMOSENSING HISTIDINE PROTEIN KINASE SLN1"/>
    <property type="match status" value="1"/>
</dbReference>
<evidence type="ECO:0000259" key="9">
    <source>
        <dbReference type="PROSITE" id="PS50109"/>
    </source>
</evidence>
<dbReference type="Gene3D" id="3.30.565.10">
    <property type="entry name" value="Histidine kinase-like ATPase, C-terminal domain"/>
    <property type="match status" value="1"/>
</dbReference>
<evidence type="ECO:0000256" key="2">
    <source>
        <dbReference type="ARBA" id="ARBA00012438"/>
    </source>
</evidence>
<evidence type="ECO:0000259" key="10">
    <source>
        <dbReference type="PROSITE" id="PS50110"/>
    </source>
</evidence>
<keyword evidence="6" id="KW-0238">DNA-binding</keyword>
<feature type="domain" description="PAS" evidence="11">
    <location>
        <begin position="222"/>
        <end position="294"/>
    </location>
</feature>
<keyword evidence="3 7" id="KW-0597">Phosphoprotein</keyword>
<dbReference type="PROSITE" id="PS00622">
    <property type="entry name" value="HTH_LUXR_1"/>
    <property type="match status" value="1"/>
</dbReference>
<evidence type="ECO:0000259" key="12">
    <source>
        <dbReference type="PROSITE" id="PS50113"/>
    </source>
</evidence>
<dbReference type="PROSITE" id="PS50113">
    <property type="entry name" value="PAC"/>
    <property type="match status" value="1"/>
</dbReference>
<feature type="domain" description="HTH luxR-type" evidence="8">
    <location>
        <begin position="140"/>
        <end position="205"/>
    </location>
</feature>
<dbReference type="CDD" id="cd17535">
    <property type="entry name" value="REC_NarL-like"/>
    <property type="match status" value="1"/>
</dbReference>
<dbReference type="InterPro" id="IPR000792">
    <property type="entry name" value="Tscrpt_reg_LuxR_C"/>
</dbReference>
<dbReference type="Gene3D" id="3.40.50.2300">
    <property type="match status" value="1"/>
</dbReference>
<dbReference type="RefSeq" id="WP_205347954.1">
    <property type="nucleotide sequence ID" value="NZ_JAFEUP010000002.1"/>
</dbReference>
<evidence type="ECO:0000259" key="8">
    <source>
        <dbReference type="PROSITE" id="PS50043"/>
    </source>
</evidence>
<dbReference type="SUPFAM" id="SSF55874">
    <property type="entry name" value="ATPase domain of HSP90 chaperone/DNA topoisomerase II/histidine kinase"/>
    <property type="match status" value="1"/>
</dbReference>
<keyword evidence="5" id="KW-0418">Kinase</keyword>
<organism evidence="13 14">
    <name type="scientific">Zestomonas insulae</name>
    <dbReference type="NCBI Taxonomy" id="2809017"/>
    <lineage>
        <taxon>Bacteria</taxon>
        <taxon>Pseudomonadati</taxon>
        <taxon>Pseudomonadota</taxon>
        <taxon>Gammaproteobacteria</taxon>
        <taxon>Pseudomonadales</taxon>
        <taxon>Pseudomonadaceae</taxon>
        <taxon>Zestomonas</taxon>
    </lineage>
</organism>
<evidence type="ECO:0000256" key="5">
    <source>
        <dbReference type="ARBA" id="ARBA00022777"/>
    </source>
</evidence>
<dbReference type="Pfam" id="PF02518">
    <property type="entry name" value="HATPase_c"/>
    <property type="match status" value="1"/>
</dbReference>
<dbReference type="InterPro" id="IPR016032">
    <property type="entry name" value="Sig_transdc_resp-reg_C-effctor"/>
</dbReference>
<feature type="modified residue" description="4-aspartylphosphate" evidence="7">
    <location>
        <position position="53"/>
    </location>
</feature>
<feature type="domain" description="Histidine kinase" evidence="9">
    <location>
        <begin position="366"/>
        <end position="588"/>
    </location>
</feature>
<dbReference type="Pfam" id="PF00072">
    <property type="entry name" value="Response_reg"/>
    <property type="match status" value="1"/>
</dbReference>
<dbReference type="InterPro" id="IPR000014">
    <property type="entry name" value="PAS"/>
</dbReference>
<dbReference type="InterPro" id="IPR001789">
    <property type="entry name" value="Sig_transdc_resp-reg_receiver"/>
</dbReference>
<gene>
    <name evidence="13" type="ORF">JQX08_08595</name>
</gene>
<evidence type="ECO:0000256" key="6">
    <source>
        <dbReference type="ARBA" id="ARBA00023125"/>
    </source>
</evidence>
<dbReference type="InterPro" id="IPR004358">
    <property type="entry name" value="Sig_transdc_His_kin-like_C"/>
</dbReference>
<dbReference type="PRINTS" id="PR00038">
    <property type="entry name" value="HTHLUXR"/>
</dbReference>
<dbReference type="SMART" id="SM00448">
    <property type="entry name" value="REC"/>
    <property type="match status" value="1"/>
</dbReference>